<evidence type="ECO:0000313" key="2">
    <source>
        <dbReference type="EMBL" id="CAG9173808.1"/>
    </source>
</evidence>
<dbReference type="EMBL" id="CAJZAH010000002">
    <property type="protein sequence ID" value="CAG9173808.1"/>
    <property type="molecule type" value="Genomic_DNA"/>
</dbReference>
<dbReference type="InterPro" id="IPR029032">
    <property type="entry name" value="AhpD-like"/>
</dbReference>
<dbReference type="InterPro" id="IPR004675">
    <property type="entry name" value="AhpD_core"/>
</dbReference>
<sequence>MEQRLDIYATAPDGYKAMLGLETYIARSGLDHTIVELVKMRASQINGCAFCLDMHSADAIKHGESARRLHVLPAWREVSWFNERERAALAWTESLTLVAQTQAPDADYEAVRKVFSDKEIADLTLLIVTINGWNRLSVGLRKQPPALNAS</sequence>
<keyword evidence="3" id="KW-1185">Reference proteome</keyword>
<dbReference type="InterPro" id="IPR003779">
    <property type="entry name" value="CMD-like"/>
</dbReference>
<proteinExistence type="predicted"/>
<dbReference type="NCBIfam" id="TIGR00778">
    <property type="entry name" value="ahpD_dom"/>
    <property type="match status" value="1"/>
</dbReference>
<dbReference type="SUPFAM" id="SSF69118">
    <property type="entry name" value="AhpD-like"/>
    <property type="match status" value="1"/>
</dbReference>
<reference evidence="2 3" key="1">
    <citation type="submission" date="2021-08" db="EMBL/GenBank/DDBJ databases">
        <authorList>
            <person name="Peeters C."/>
        </authorList>
    </citation>
    <scope>NUCLEOTIDE SEQUENCE [LARGE SCALE GENOMIC DNA]</scope>
    <source>
        <strain evidence="2 3">LMG 21510</strain>
    </source>
</reference>
<evidence type="ECO:0000259" key="1">
    <source>
        <dbReference type="Pfam" id="PF02627"/>
    </source>
</evidence>
<dbReference type="Gene3D" id="1.20.1290.10">
    <property type="entry name" value="AhpD-like"/>
    <property type="match status" value="1"/>
</dbReference>
<name>A0ABM8X1R9_9BURK</name>
<protein>
    <recommendedName>
        <fullName evidence="1">Carboxymuconolactone decarboxylase-like domain-containing protein</fullName>
    </recommendedName>
</protein>
<dbReference type="RefSeq" id="WP_222201550.1">
    <property type="nucleotide sequence ID" value="NZ_CAJZAH010000002.1"/>
</dbReference>
<evidence type="ECO:0000313" key="3">
    <source>
        <dbReference type="Proteomes" id="UP000721236"/>
    </source>
</evidence>
<comment type="caution">
    <text evidence="2">The sequence shown here is derived from an EMBL/GenBank/DDBJ whole genome shotgun (WGS) entry which is preliminary data.</text>
</comment>
<accession>A0ABM8X1R9</accession>
<dbReference type="Proteomes" id="UP000721236">
    <property type="component" value="Unassembled WGS sequence"/>
</dbReference>
<dbReference type="PANTHER" id="PTHR34846:SF10">
    <property type="entry name" value="CYTOPLASMIC PROTEIN"/>
    <property type="match status" value="1"/>
</dbReference>
<gene>
    <name evidence="2" type="ORF">LMG21510_02362</name>
</gene>
<dbReference type="PANTHER" id="PTHR34846">
    <property type="entry name" value="4-CARBOXYMUCONOLACTONE DECARBOXYLASE FAMILY PROTEIN (AFU_ORTHOLOGUE AFUA_6G11590)"/>
    <property type="match status" value="1"/>
</dbReference>
<feature type="domain" description="Carboxymuconolactone decarboxylase-like" evidence="1">
    <location>
        <begin position="12"/>
        <end position="93"/>
    </location>
</feature>
<dbReference type="Pfam" id="PF02627">
    <property type="entry name" value="CMD"/>
    <property type="match status" value="1"/>
</dbReference>
<organism evidence="2 3">
    <name type="scientific">Cupriavidus respiraculi</name>
    <dbReference type="NCBI Taxonomy" id="195930"/>
    <lineage>
        <taxon>Bacteria</taxon>
        <taxon>Pseudomonadati</taxon>
        <taxon>Pseudomonadota</taxon>
        <taxon>Betaproteobacteria</taxon>
        <taxon>Burkholderiales</taxon>
        <taxon>Burkholderiaceae</taxon>
        <taxon>Cupriavidus</taxon>
    </lineage>
</organism>